<evidence type="ECO:0008006" key="5">
    <source>
        <dbReference type="Google" id="ProtNLM"/>
    </source>
</evidence>
<dbReference type="OrthoDB" id="414243at2759"/>
<gene>
    <name evidence="3" type="ORF">K457DRAFT_35374</name>
</gene>
<dbReference type="InterPro" id="IPR050213">
    <property type="entry name" value="GST_superfamily"/>
</dbReference>
<dbReference type="SFLD" id="SFLDS00019">
    <property type="entry name" value="Glutathione_Transferase_(cytos"/>
    <property type="match status" value="1"/>
</dbReference>
<dbReference type="SUPFAM" id="SSF52833">
    <property type="entry name" value="Thioredoxin-like"/>
    <property type="match status" value="1"/>
</dbReference>
<dbReference type="Gene3D" id="3.40.30.10">
    <property type="entry name" value="Glutaredoxin"/>
    <property type="match status" value="1"/>
</dbReference>
<dbReference type="Proteomes" id="UP000078512">
    <property type="component" value="Unassembled WGS sequence"/>
</dbReference>
<dbReference type="SUPFAM" id="SSF47616">
    <property type="entry name" value="GST C-terminal domain-like"/>
    <property type="match status" value="1"/>
</dbReference>
<dbReference type="GO" id="GO:0004364">
    <property type="term" value="F:glutathione transferase activity"/>
    <property type="evidence" value="ECO:0007669"/>
    <property type="project" value="TreeGrafter"/>
</dbReference>
<dbReference type="STRING" id="1314771.A0A197JIX8"/>
<dbReference type="InterPro" id="IPR004046">
    <property type="entry name" value="GST_C"/>
</dbReference>
<protein>
    <recommendedName>
        <fullName evidence="5">Glutathione S-transferase</fullName>
    </recommendedName>
</protein>
<dbReference type="InterPro" id="IPR010987">
    <property type="entry name" value="Glutathione-S-Trfase_C-like"/>
</dbReference>
<dbReference type="InterPro" id="IPR040079">
    <property type="entry name" value="Glutathione_S-Trfase"/>
</dbReference>
<evidence type="ECO:0000259" key="1">
    <source>
        <dbReference type="PROSITE" id="PS50404"/>
    </source>
</evidence>
<dbReference type="PROSITE" id="PS50404">
    <property type="entry name" value="GST_NTER"/>
    <property type="match status" value="1"/>
</dbReference>
<dbReference type="PANTHER" id="PTHR11571">
    <property type="entry name" value="GLUTATHIONE S-TRANSFERASE"/>
    <property type="match status" value="1"/>
</dbReference>
<dbReference type="InterPro" id="IPR004045">
    <property type="entry name" value="Glutathione_S-Trfase_N"/>
</dbReference>
<evidence type="ECO:0000313" key="4">
    <source>
        <dbReference type="Proteomes" id="UP000078512"/>
    </source>
</evidence>
<feature type="domain" description="GST N-terminal" evidence="1">
    <location>
        <begin position="22"/>
        <end position="103"/>
    </location>
</feature>
<accession>A0A197JIX8</accession>
<dbReference type="InterPro" id="IPR036249">
    <property type="entry name" value="Thioredoxin-like_sf"/>
</dbReference>
<evidence type="ECO:0000259" key="2">
    <source>
        <dbReference type="PROSITE" id="PS50405"/>
    </source>
</evidence>
<dbReference type="Pfam" id="PF14497">
    <property type="entry name" value="GST_C_3"/>
    <property type="match status" value="1"/>
</dbReference>
<feature type="domain" description="GST C-terminal" evidence="2">
    <location>
        <begin position="105"/>
        <end position="238"/>
    </location>
</feature>
<name>A0A197JIX8_9FUNG</name>
<dbReference type="PROSITE" id="PS50405">
    <property type="entry name" value="GST_CTER"/>
    <property type="match status" value="1"/>
</dbReference>
<dbReference type="EMBL" id="KV442082">
    <property type="protein sequence ID" value="OAQ25157.1"/>
    <property type="molecule type" value="Genomic_DNA"/>
</dbReference>
<dbReference type="Gene3D" id="1.20.1050.10">
    <property type="match status" value="1"/>
</dbReference>
<evidence type="ECO:0000313" key="3">
    <source>
        <dbReference type="EMBL" id="OAQ25157.1"/>
    </source>
</evidence>
<sequence length="241" mass="27553">MVTPSKDISTETMSQIAKSKENKYELLYFPFHGVLPALRAMLAISGADYTFTHPVDWTKEKPTTPFGSLPVLYETDPTSGHTLELAELSAIESYLGDKYGWMGDNLWERAQIQMYHSSTQAVFDKWVTTVVRAPKENKEQMTEIYLEKILPEWVETHERILQGRRCNGHYVGDKFSIADLKTATTIDNLVSISGDRFLSREKTPAIFAVYDAVEKMPKYAAWKASSEWKAYDELNKKLFGF</sequence>
<dbReference type="GO" id="GO:0006749">
    <property type="term" value="P:glutathione metabolic process"/>
    <property type="evidence" value="ECO:0007669"/>
    <property type="project" value="TreeGrafter"/>
</dbReference>
<organism evidence="3 4">
    <name type="scientific">Linnemannia elongata AG-77</name>
    <dbReference type="NCBI Taxonomy" id="1314771"/>
    <lineage>
        <taxon>Eukaryota</taxon>
        <taxon>Fungi</taxon>
        <taxon>Fungi incertae sedis</taxon>
        <taxon>Mucoromycota</taxon>
        <taxon>Mortierellomycotina</taxon>
        <taxon>Mortierellomycetes</taxon>
        <taxon>Mortierellales</taxon>
        <taxon>Mortierellaceae</taxon>
        <taxon>Linnemannia</taxon>
    </lineage>
</organism>
<proteinExistence type="predicted"/>
<reference evidence="3 4" key="1">
    <citation type="submission" date="2016-05" db="EMBL/GenBank/DDBJ databases">
        <title>Genome sequencing reveals origins of a unique bacterial endosymbiosis in the earliest lineages of terrestrial Fungi.</title>
        <authorList>
            <consortium name="DOE Joint Genome Institute"/>
            <person name="Uehling J."/>
            <person name="Gryganskyi A."/>
            <person name="Hameed K."/>
            <person name="Tschaplinski T."/>
            <person name="Misztal P."/>
            <person name="Wu S."/>
            <person name="Desiro A."/>
            <person name="Vande Pol N."/>
            <person name="Du Z.-Y."/>
            <person name="Zienkiewicz A."/>
            <person name="Zienkiewicz K."/>
            <person name="Morin E."/>
            <person name="Tisserant E."/>
            <person name="Splivallo R."/>
            <person name="Hainaut M."/>
            <person name="Henrissat B."/>
            <person name="Ohm R."/>
            <person name="Kuo A."/>
            <person name="Yan J."/>
            <person name="Lipzen A."/>
            <person name="Nolan M."/>
            <person name="Labutti K."/>
            <person name="Barry K."/>
            <person name="Goldstein A."/>
            <person name="Labbe J."/>
            <person name="Schadt C."/>
            <person name="Tuskan G."/>
            <person name="Grigoriev I."/>
            <person name="Martin F."/>
            <person name="Vilgalys R."/>
            <person name="Bonito G."/>
        </authorList>
    </citation>
    <scope>NUCLEOTIDE SEQUENCE [LARGE SCALE GENOMIC DNA]</scope>
    <source>
        <strain evidence="3 4">AG-77</strain>
    </source>
</reference>
<dbReference type="PANTHER" id="PTHR11571:SF150">
    <property type="entry name" value="GLUTATHIONE S-TRANSFERASE"/>
    <property type="match status" value="1"/>
</dbReference>
<dbReference type="InterPro" id="IPR036282">
    <property type="entry name" value="Glutathione-S-Trfase_C_sf"/>
</dbReference>
<keyword evidence="4" id="KW-1185">Reference proteome</keyword>
<dbReference type="AlphaFoldDB" id="A0A197JIX8"/>